<organism evidence="1 2">
    <name type="scientific">Eubacterium barkeri</name>
    <name type="common">Clostridium barkeri</name>
    <dbReference type="NCBI Taxonomy" id="1528"/>
    <lineage>
        <taxon>Bacteria</taxon>
        <taxon>Bacillati</taxon>
        <taxon>Bacillota</taxon>
        <taxon>Clostridia</taxon>
        <taxon>Eubacteriales</taxon>
        <taxon>Eubacteriaceae</taxon>
        <taxon>Eubacterium</taxon>
    </lineage>
</organism>
<dbReference type="Proteomes" id="UP000199652">
    <property type="component" value="Unassembled WGS sequence"/>
</dbReference>
<keyword evidence="2" id="KW-1185">Reference proteome</keyword>
<dbReference type="RefSeq" id="WP_090242304.1">
    <property type="nucleotide sequence ID" value="NZ_FNOU01000001.1"/>
</dbReference>
<accession>A0A1H3ALI7</accession>
<dbReference type="OrthoDB" id="2002934at2"/>
<gene>
    <name evidence="1" type="ORF">SAMN04488579_10185</name>
</gene>
<reference evidence="2" key="1">
    <citation type="submission" date="2016-10" db="EMBL/GenBank/DDBJ databases">
        <authorList>
            <person name="Varghese N."/>
            <person name="Submissions S."/>
        </authorList>
    </citation>
    <scope>NUCLEOTIDE SEQUENCE [LARGE SCALE GENOMIC DNA]</scope>
    <source>
        <strain evidence="2">VPI 5359</strain>
    </source>
</reference>
<dbReference type="AlphaFoldDB" id="A0A1H3ALI7"/>
<protein>
    <submittedName>
        <fullName evidence="1">Uncharacterized protein</fullName>
    </submittedName>
</protein>
<name>A0A1H3ALI7_EUBBA</name>
<dbReference type="EMBL" id="FNOU01000001">
    <property type="protein sequence ID" value="SDX30301.1"/>
    <property type="molecule type" value="Genomic_DNA"/>
</dbReference>
<sequence length="190" mass="21025">MSTIHEIPLNQPMADILSAVEADSSRFGLSAGDCLRMRLICEELLATLQDIITNTEGFLFIQKDAHTLSLHLKLLRPVEGTERDRLIRMANTEGKAQGKGLFSRISAKFVDAFLSDVSSYMPHYPDGEEGSQEYSPTLLYEFLMDDASDEDTLSGLENRLLQGFSDGISVYAGLRYSELIVTKKLPAPGC</sequence>
<evidence type="ECO:0000313" key="2">
    <source>
        <dbReference type="Proteomes" id="UP000199652"/>
    </source>
</evidence>
<proteinExistence type="predicted"/>
<evidence type="ECO:0000313" key="1">
    <source>
        <dbReference type="EMBL" id="SDX30301.1"/>
    </source>
</evidence>